<evidence type="ECO:0000313" key="1">
    <source>
        <dbReference type="EMBL" id="MBA0672677.1"/>
    </source>
</evidence>
<dbReference type="Proteomes" id="UP000593573">
    <property type="component" value="Unassembled WGS sequence"/>
</dbReference>
<evidence type="ECO:0000313" key="2">
    <source>
        <dbReference type="Proteomes" id="UP000593573"/>
    </source>
</evidence>
<accession>A0A7J8WC94</accession>
<comment type="caution">
    <text evidence="1">The sequence shown here is derived from an EMBL/GenBank/DDBJ whole genome shotgun (WGS) entry which is preliminary data.</text>
</comment>
<organism evidence="1 2">
    <name type="scientific">Gossypium klotzschianum</name>
    <dbReference type="NCBI Taxonomy" id="34286"/>
    <lineage>
        <taxon>Eukaryota</taxon>
        <taxon>Viridiplantae</taxon>
        <taxon>Streptophyta</taxon>
        <taxon>Embryophyta</taxon>
        <taxon>Tracheophyta</taxon>
        <taxon>Spermatophyta</taxon>
        <taxon>Magnoliopsida</taxon>
        <taxon>eudicotyledons</taxon>
        <taxon>Gunneridae</taxon>
        <taxon>Pentapetalae</taxon>
        <taxon>rosids</taxon>
        <taxon>malvids</taxon>
        <taxon>Malvales</taxon>
        <taxon>Malvaceae</taxon>
        <taxon>Malvoideae</taxon>
        <taxon>Gossypium</taxon>
    </lineage>
</organism>
<gene>
    <name evidence="1" type="ORF">Goklo_007365</name>
</gene>
<dbReference type="AlphaFoldDB" id="A0A7J8WC94"/>
<dbReference type="EMBL" id="JABFAB010245553">
    <property type="protein sequence ID" value="MBA0672677.1"/>
    <property type="molecule type" value="Genomic_DNA"/>
</dbReference>
<keyword evidence="2" id="KW-1185">Reference proteome</keyword>
<protein>
    <submittedName>
        <fullName evidence="1">Uncharacterized protein</fullName>
    </submittedName>
</protein>
<reference evidence="1 2" key="1">
    <citation type="journal article" date="2019" name="Genome Biol. Evol.">
        <title>Insights into the evolution of the New World diploid cottons (Gossypium, subgenus Houzingenia) based on genome sequencing.</title>
        <authorList>
            <person name="Grover C.E."/>
            <person name="Arick M.A. 2nd"/>
            <person name="Thrash A."/>
            <person name="Conover J.L."/>
            <person name="Sanders W.S."/>
            <person name="Peterson D.G."/>
            <person name="Frelichowski J.E."/>
            <person name="Scheffler J.A."/>
            <person name="Scheffler B.E."/>
            <person name="Wendel J.F."/>
        </authorList>
    </citation>
    <scope>NUCLEOTIDE SEQUENCE [LARGE SCALE GENOMIC DNA]</scope>
    <source>
        <strain evidence="1">57</strain>
        <tissue evidence="1">Leaf</tissue>
    </source>
</reference>
<sequence length="41" mass="5186">MVWLCSLRLWDMLRRRSLTYLISLIRELHQSRQFWQRLSGH</sequence>
<proteinExistence type="predicted"/>
<name>A0A7J8WC94_9ROSI</name>